<dbReference type="EMBL" id="KN832874">
    <property type="protein sequence ID" value="KIN03157.1"/>
    <property type="molecule type" value="Genomic_DNA"/>
</dbReference>
<dbReference type="InterPro" id="IPR003439">
    <property type="entry name" value="ABC_transporter-like_ATP-bd"/>
</dbReference>
<dbReference type="PROSITE" id="PS50893">
    <property type="entry name" value="ABC_TRANSPORTER_2"/>
    <property type="match status" value="1"/>
</dbReference>
<dbReference type="AlphaFoldDB" id="A0A0C3HLH4"/>
<evidence type="ECO:0000256" key="3">
    <source>
        <dbReference type="ARBA" id="ARBA00022448"/>
    </source>
</evidence>
<dbReference type="InterPro" id="IPR027417">
    <property type="entry name" value="P-loop_NTPase"/>
</dbReference>
<dbReference type="Pfam" id="PF00005">
    <property type="entry name" value="ABC_tran"/>
    <property type="match status" value="1"/>
</dbReference>
<dbReference type="STRING" id="913774.A0A0C3HLH4"/>
<dbReference type="SMART" id="SM00382">
    <property type="entry name" value="AAA"/>
    <property type="match status" value="1"/>
</dbReference>
<dbReference type="FunFam" id="3.40.50.300:FF:001305">
    <property type="entry name" value="ABCG transporter ABC superfamily"/>
    <property type="match status" value="1"/>
</dbReference>
<dbReference type="OrthoDB" id="66620at2759"/>
<keyword evidence="3" id="KW-0813">Transport</keyword>
<dbReference type="SUPFAM" id="SSF52540">
    <property type="entry name" value="P-loop containing nucleoside triphosphate hydrolases"/>
    <property type="match status" value="1"/>
</dbReference>
<keyword evidence="5" id="KW-0547">Nucleotide-binding</keyword>
<dbReference type="Pfam" id="PF01061">
    <property type="entry name" value="ABC2_membrane"/>
    <property type="match status" value="1"/>
</dbReference>
<evidence type="ECO:0000259" key="10">
    <source>
        <dbReference type="PROSITE" id="PS50893"/>
    </source>
</evidence>
<evidence type="ECO:0000313" key="11">
    <source>
        <dbReference type="EMBL" id="KIN03157.1"/>
    </source>
</evidence>
<dbReference type="GO" id="GO:0140359">
    <property type="term" value="F:ABC-type transporter activity"/>
    <property type="evidence" value="ECO:0007669"/>
    <property type="project" value="InterPro"/>
</dbReference>
<reference evidence="11 12" key="1">
    <citation type="submission" date="2014-04" db="EMBL/GenBank/DDBJ databases">
        <authorList>
            <consortium name="DOE Joint Genome Institute"/>
            <person name="Kuo A."/>
            <person name="Martino E."/>
            <person name="Perotto S."/>
            <person name="Kohler A."/>
            <person name="Nagy L.G."/>
            <person name="Floudas D."/>
            <person name="Copeland A."/>
            <person name="Barry K.W."/>
            <person name="Cichocki N."/>
            <person name="Veneault-Fourrey C."/>
            <person name="LaButti K."/>
            <person name="Lindquist E.A."/>
            <person name="Lipzen A."/>
            <person name="Lundell T."/>
            <person name="Morin E."/>
            <person name="Murat C."/>
            <person name="Sun H."/>
            <person name="Tunlid A."/>
            <person name="Henrissat B."/>
            <person name="Grigoriev I.V."/>
            <person name="Hibbett D.S."/>
            <person name="Martin F."/>
            <person name="Nordberg H.P."/>
            <person name="Cantor M.N."/>
            <person name="Hua S.X."/>
        </authorList>
    </citation>
    <scope>NUCLEOTIDE SEQUENCE [LARGE SCALE GENOMIC DNA]</scope>
    <source>
        <strain evidence="11 12">Zn</strain>
    </source>
</reference>
<organism evidence="11 12">
    <name type="scientific">Oidiodendron maius (strain Zn)</name>
    <dbReference type="NCBI Taxonomy" id="913774"/>
    <lineage>
        <taxon>Eukaryota</taxon>
        <taxon>Fungi</taxon>
        <taxon>Dikarya</taxon>
        <taxon>Ascomycota</taxon>
        <taxon>Pezizomycotina</taxon>
        <taxon>Leotiomycetes</taxon>
        <taxon>Leotiomycetes incertae sedis</taxon>
        <taxon>Myxotrichaceae</taxon>
        <taxon>Oidiodendron</taxon>
    </lineage>
</organism>
<dbReference type="HOGENOM" id="CLU_000604_57_7_1"/>
<dbReference type="GO" id="GO:0016887">
    <property type="term" value="F:ATP hydrolysis activity"/>
    <property type="evidence" value="ECO:0007669"/>
    <property type="project" value="InterPro"/>
</dbReference>
<dbReference type="Gene3D" id="3.40.50.300">
    <property type="entry name" value="P-loop containing nucleotide triphosphate hydrolases"/>
    <property type="match status" value="1"/>
</dbReference>
<dbReference type="GO" id="GO:0016020">
    <property type="term" value="C:membrane"/>
    <property type="evidence" value="ECO:0007669"/>
    <property type="project" value="UniProtKB-SubCell"/>
</dbReference>
<dbReference type="GO" id="GO:0005524">
    <property type="term" value="F:ATP binding"/>
    <property type="evidence" value="ECO:0007669"/>
    <property type="project" value="UniProtKB-KW"/>
</dbReference>
<dbReference type="InterPro" id="IPR052215">
    <property type="entry name" value="Plant_ABCG"/>
</dbReference>
<feature type="transmembrane region" description="Helical" evidence="9">
    <location>
        <begin position="408"/>
        <end position="431"/>
    </location>
</feature>
<dbReference type="Pfam" id="PF19055">
    <property type="entry name" value="ABC2_membrane_7"/>
    <property type="match status" value="1"/>
</dbReference>
<name>A0A0C3HLH4_OIDMZ</name>
<evidence type="ECO:0000256" key="7">
    <source>
        <dbReference type="ARBA" id="ARBA00022989"/>
    </source>
</evidence>
<protein>
    <recommendedName>
        <fullName evidence="10">ABC transporter domain-containing protein</fullName>
    </recommendedName>
</protein>
<dbReference type="InterPro" id="IPR013525">
    <property type="entry name" value="ABC2_TM"/>
</dbReference>
<keyword evidence="8 9" id="KW-0472">Membrane</keyword>
<feature type="transmembrane region" description="Helical" evidence="9">
    <location>
        <begin position="514"/>
        <end position="537"/>
    </location>
</feature>
<dbReference type="Proteomes" id="UP000054321">
    <property type="component" value="Unassembled WGS sequence"/>
</dbReference>
<feature type="transmembrane region" description="Helical" evidence="9">
    <location>
        <begin position="616"/>
        <end position="637"/>
    </location>
</feature>
<feature type="transmembrane region" description="Helical" evidence="9">
    <location>
        <begin position="487"/>
        <end position="507"/>
    </location>
</feature>
<gene>
    <name evidence="11" type="ORF">OIDMADRAFT_119877</name>
</gene>
<dbReference type="InterPro" id="IPR043926">
    <property type="entry name" value="ABCG_dom"/>
</dbReference>
<feature type="transmembrane region" description="Helical" evidence="9">
    <location>
        <begin position="374"/>
        <end position="396"/>
    </location>
</feature>
<evidence type="ECO:0000256" key="9">
    <source>
        <dbReference type="SAM" id="Phobius"/>
    </source>
</evidence>
<evidence type="ECO:0000256" key="8">
    <source>
        <dbReference type="ARBA" id="ARBA00023136"/>
    </source>
</evidence>
<evidence type="ECO:0000256" key="1">
    <source>
        <dbReference type="ARBA" id="ARBA00004141"/>
    </source>
</evidence>
<dbReference type="InParanoid" id="A0A0C3HLH4"/>
<keyword evidence="6" id="KW-0067">ATP-binding</keyword>
<accession>A0A0C3HLH4</accession>
<evidence type="ECO:0000256" key="6">
    <source>
        <dbReference type="ARBA" id="ARBA00022840"/>
    </source>
</evidence>
<feature type="domain" description="ABC transporter" evidence="10">
    <location>
        <begin position="35"/>
        <end position="281"/>
    </location>
</feature>
<feature type="transmembrane region" description="Helical" evidence="9">
    <location>
        <begin position="452"/>
        <end position="475"/>
    </location>
</feature>
<dbReference type="PANTHER" id="PTHR48042:SF11">
    <property type="entry name" value="ABC TRANSPORTER G FAMILY MEMBER 11"/>
    <property type="match status" value="1"/>
</dbReference>
<sequence>MEASQTDSEGHAKDLELNAIPSVHLVNDIVKTFGWKAMNVTVKDRTTKAPLSILTDANGLIGAGEMVAIMGPSGSGKTTLLNTLAHRAAAAGATTHGDILTNGQVINWQNLRHLSAYVEQEDALIGSLTVRETMDFAARLALPNSISKKERLRRVADLLASFGMNAQANTIVGTPIKKGLSGGQKKRLGVASRLVTDPKILFLDEPTSGLDSALSYEVINYIKQIGRRNNLVIIASIHQPSTTTFKLFDKLCLLSSGKTCYFGPPLGAREYFSGLGYEMPLEINPAEYLLDLINTDFVREGDDSKARTAHIHEAWANSDKARAINAEIEVAQAEASNPEKAGPDVSKTKVVKQNAFVIPLVLLHRSWIKSYRDVVAYGIRIAMYLGLAILMGTTFLRLNTSQTDIQPFINAIFFGSAFMSFMAVAYVPAFLEDRATFAKERANGLCGPLAFTISNFIIGLPYLFLIALLFSIVGYWLSNFRPSTDAFFLWVLWLFLDLVAAESLVVLVSSIFPVFVVALAVAAFANGLWMCVDGFLVPLTTLNGFWKYVFHFIDYQAYVFQGMMVNEFEKRNFDCAGSTQSGYHCMYDSDLASVGKIRGAAILEQFGYRTGLQREWVGIMIGIIAGYRILGWLTLVIKKT</sequence>
<evidence type="ECO:0000256" key="5">
    <source>
        <dbReference type="ARBA" id="ARBA00022741"/>
    </source>
</evidence>
<evidence type="ECO:0000256" key="4">
    <source>
        <dbReference type="ARBA" id="ARBA00022692"/>
    </source>
</evidence>
<comment type="similarity">
    <text evidence="2">Belongs to the ABC transporter superfamily. ABCG family. Eye pigment precursor importer (TC 3.A.1.204) subfamily.</text>
</comment>
<keyword evidence="4 9" id="KW-0812">Transmembrane</keyword>
<keyword evidence="7 9" id="KW-1133">Transmembrane helix</keyword>
<proteinExistence type="inferred from homology"/>
<reference evidence="12" key="2">
    <citation type="submission" date="2015-01" db="EMBL/GenBank/DDBJ databases">
        <title>Evolutionary Origins and Diversification of the Mycorrhizal Mutualists.</title>
        <authorList>
            <consortium name="DOE Joint Genome Institute"/>
            <consortium name="Mycorrhizal Genomics Consortium"/>
            <person name="Kohler A."/>
            <person name="Kuo A."/>
            <person name="Nagy L.G."/>
            <person name="Floudas D."/>
            <person name="Copeland A."/>
            <person name="Barry K.W."/>
            <person name="Cichocki N."/>
            <person name="Veneault-Fourrey C."/>
            <person name="LaButti K."/>
            <person name="Lindquist E.A."/>
            <person name="Lipzen A."/>
            <person name="Lundell T."/>
            <person name="Morin E."/>
            <person name="Murat C."/>
            <person name="Riley R."/>
            <person name="Ohm R."/>
            <person name="Sun H."/>
            <person name="Tunlid A."/>
            <person name="Henrissat B."/>
            <person name="Grigoriev I.V."/>
            <person name="Hibbett D.S."/>
            <person name="Martin F."/>
        </authorList>
    </citation>
    <scope>NUCLEOTIDE SEQUENCE [LARGE SCALE GENOMIC DNA]</scope>
    <source>
        <strain evidence="12">Zn</strain>
    </source>
</reference>
<evidence type="ECO:0000256" key="2">
    <source>
        <dbReference type="ARBA" id="ARBA00005814"/>
    </source>
</evidence>
<dbReference type="PANTHER" id="PTHR48042">
    <property type="entry name" value="ABC TRANSPORTER G FAMILY MEMBER 11"/>
    <property type="match status" value="1"/>
</dbReference>
<comment type="subcellular location">
    <subcellularLocation>
        <location evidence="1">Membrane</location>
        <topology evidence="1">Multi-pass membrane protein</topology>
    </subcellularLocation>
</comment>
<keyword evidence="12" id="KW-1185">Reference proteome</keyword>
<dbReference type="InterPro" id="IPR003593">
    <property type="entry name" value="AAA+_ATPase"/>
</dbReference>
<evidence type="ECO:0000313" key="12">
    <source>
        <dbReference type="Proteomes" id="UP000054321"/>
    </source>
</evidence>